<name>A0A934K1Z6_9BACT</name>
<dbReference type="InterPro" id="IPR013321">
    <property type="entry name" value="Arc_rbn_hlx_hlx"/>
</dbReference>
<gene>
    <name evidence="1" type="ORF">JF922_18750</name>
</gene>
<comment type="caution">
    <text evidence="1">The sequence shown here is derived from an EMBL/GenBank/DDBJ whole genome shotgun (WGS) entry which is preliminary data.</text>
</comment>
<evidence type="ECO:0000313" key="2">
    <source>
        <dbReference type="Proteomes" id="UP000612893"/>
    </source>
</evidence>
<reference evidence="1" key="1">
    <citation type="submission" date="2020-10" db="EMBL/GenBank/DDBJ databases">
        <title>Ca. Dormibacterota MAGs.</title>
        <authorList>
            <person name="Montgomery K."/>
        </authorList>
    </citation>
    <scope>NUCLEOTIDE SEQUENCE [LARGE SCALE GENOMIC DNA]</scope>
    <source>
        <strain evidence="1">SC8812_S17_10</strain>
    </source>
</reference>
<sequence>MNRTVKVAISLPEELLRQVDGVRRLRGESRSQYFRDAAVAHLSLGTESAIEIYRRGYVDQPESPSEIEAATQSAVALLASEPWE</sequence>
<proteinExistence type="predicted"/>
<evidence type="ECO:0000313" key="1">
    <source>
        <dbReference type="EMBL" id="MBJ7600101.1"/>
    </source>
</evidence>
<organism evidence="1 2">
    <name type="scientific">Candidatus Nephthysia bennettiae</name>
    <dbReference type="NCBI Taxonomy" id="3127016"/>
    <lineage>
        <taxon>Bacteria</taxon>
        <taxon>Bacillati</taxon>
        <taxon>Candidatus Dormiibacterota</taxon>
        <taxon>Candidatus Dormibacteria</taxon>
        <taxon>Candidatus Dormibacterales</taxon>
        <taxon>Candidatus Dormibacteraceae</taxon>
        <taxon>Candidatus Nephthysia</taxon>
    </lineage>
</organism>
<dbReference type="AlphaFoldDB" id="A0A934K1Z6"/>
<dbReference type="Gene3D" id="1.10.1220.10">
    <property type="entry name" value="Met repressor-like"/>
    <property type="match status" value="1"/>
</dbReference>
<protein>
    <submittedName>
        <fullName evidence="1">Ribbon-helix-helix protein, CopG family</fullName>
    </submittedName>
</protein>
<dbReference type="EMBL" id="JAEKNR010000188">
    <property type="protein sequence ID" value="MBJ7600101.1"/>
    <property type="molecule type" value="Genomic_DNA"/>
</dbReference>
<dbReference type="RefSeq" id="WP_338203798.1">
    <property type="nucleotide sequence ID" value="NZ_JAEKNR010000188.1"/>
</dbReference>
<dbReference type="CDD" id="cd22231">
    <property type="entry name" value="RHH_NikR_HicB-like"/>
    <property type="match status" value="1"/>
</dbReference>
<accession>A0A934K1Z6</accession>
<dbReference type="Proteomes" id="UP000612893">
    <property type="component" value="Unassembled WGS sequence"/>
</dbReference>
<keyword evidence="2" id="KW-1185">Reference proteome</keyword>